<comment type="function">
    <text evidence="12">Required for disulfide bond formation in some proteins. Part of a redox system composed of DsbI and DsbL that mediates formation of an essential disulfide bond in AssT.</text>
</comment>
<evidence type="ECO:0000313" key="18">
    <source>
        <dbReference type="Proteomes" id="UP000310353"/>
    </source>
</evidence>
<feature type="transmembrane region" description="Helical" evidence="16">
    <location>
        <begin position="55"/>
        <end position="73"/>
    </location>
</feature>
<evidence type="ECO:0000256" key="3">
    <source>
        <dbReference type="ARBA" id="ARBA00022475"/>
    </source>
</evidence>
<keyword evidence="6" id="KW-0249">Electron transport</keyword>
<evidence type="ECO:0000256" key="6">
    <source>
        <dbReference type="ARBA" id="ARBA00022982"/>
    </source>
</evidence>
<evidence type="ECO:0000256" key="10">
    <source>
        <dbReference type="ARBA" id="ARBA00023157"/>
    </source>
</evidence>
<evidence type="ECO:0000256" key="12">
    <source>
        <dbReference type="ARBA" id="ARBA00037310"/>
    </source>
</evidence>
<dbReference type="SUPFAM" id="SSF158442">
    <property type="entry name" value="DsbB-like"/>
    <property type="match status" value="1"/>
</dbReference>
<accession>A0A4U7BG16</accession>
<evidence type="ECO:0000256" key="5">
    <source>
        <dbReference type="ARBA" id="ARBA00022692"/>
    </source>
</evidence>
<reference evidence="17 18" key="1">
    <citation type="submission" date="2018-05" db="EMBL/GenBank/DDBJ databases">
        <title>Novel Campyloabacter and Helicobacter Species and Strains.</title>
        <authorList>
            <person name="Mannion A.J."/>
            <person name="Shen Z."/>
            <person name="Fox J.G."/>
        </authorList>
    </citation>
    <scope>NUCLEOTIDE SEQUENCE [LARGE SCALE GENOMIC DNA]</scope>
    <source>
        <strain evidence="18">MIT17-670</strain>
    </source>
</reference>
<dbReference type="GO" id="GO:0015035">
    <property type="term" value="F:protein-disulfide reductase activity"/>
    <property type="evidence" value="ECO:0007669"/>
    <property type="project" value="InterPro"/>
</dbReference>
<sequence length="265" mass="30457">MKNDCKISCPVIRISKWQDTRTPWIIMILVSLGLIFIAHFLFQEYLYMEPCEQCVYIRFDMFVMVIGGLIALINPKNNIIKVFAYSLAFYGIWLGFEHCLVLNHIHEVVHSENPFGGVDGCREIPLYPFNLPLHEWAPSWFKPTGECGMDTPIVPESAYSHLNAFQKFFVGTPPNFEDGFYSNGWYLIPNLKFMNMAICCFIAFLCCFIVLFTMLMAYILDKNKSKAKIVAIVIIIVVLMLKFIGEPKNPTQDVAIFQQNVFSMA</sequence>
<evidence type="ECO:0000256" key="2">
    <source>
        <dbReference type="ARBA" id="ARBA00022448"/>
    </source>
</evidence>
<keyword evidence="18" id="KW-1185">Reference proteome</keyword>
<evidence type="ECO:0000256" key="11">
    <source>
        <dbReference type="ARBA" id="ARBA00023284"/>
    </source>
</evidence>
<evidence type="ECO:0000256" key="8">
    <source>
        <dbReference type="ARBA" id="ARBA00023002"/>
    </source>
</evidence>
<dbReference type="NCBIfam" id="NF003304">
    <property type="entry name" value="PRK04307.1"/>
    <property type="match status" value="1"/>
</dbReference>
<evidence type="ECO:0000256" key="13">
    <source>
        <dbReference type="ARBA" id="ARBA00038060"/>
    </source>
</evidence>
<keyword evidence="3" id="KW-1003">Cell membrane</keyword>
<dbReference type="InterPro" id="IPR003752">
    <property type="entry name" value="DiS_bond_form_DsbB/BdbC"/>
</dbReference>
<dbReference type="GO" id="GO:0006457">
    <property type="term" value="P:protein folding"/>
    <property type="evidence" value="ECO:0007669"/>
    <property type="project" value="InterPro"/>
</dbReference>
<evidence type="ECO:0000256" key="1">
    <source>
        <dbReference type="ARBA" id="ARBA00004429"/>
    </source>
</evidence>
<keyword evidence="11" id="KW-0676">Redox-active center</keyword>
<dbReference type="RefSeq" id="WP_137622823.1">
    <property type="nucleotide sequence ID" value="NZ_NXMA01000015.1"/>
</dbReference>
<dbReference type="InterPro" id="IPR023380">
    <property type="entry name" value="DsbB-like_sf"/>
</dbReference>
<gene>
    <name evidence="17" type="ORF">CQA76_07720</name>
</gene>
<dbReference type="GO" id="GO:0005886">
    <property type="term" value="C:plasma membrane"/>
    <property type="evidence" value="ECO:0007669"/>
    <property type="project" value="UniProtKB-SubCell"/>
</dbReference>
<keyword evidence="4" id="KW-0997">Cell inner membrane</keyword>
<name>A0A4U7BG16_9BACT</name>
<keyword evidence="7 16" id="KW-1133">Transmembrane helix</keyword>
<dbReference type="Pfam" id="PF02600">
    <property type="entry name" value="DsbB"/>
    <property type="match status" value="1"/>
</dbReference>
<keyword evidence="2" id="KW-0813">Transport</keyword>
<dbReference type="Proteomes" id="UP000310353">
    <property type="component" value="Unassembled WGS sequence"/>
</dbReference>
<dbReference type="OrthoDB" id="5393791at2"/>
<evidence type="ECO:0000313" key="17">
    <source>
        <dbReference type="EMBL" id="TKX30623.1"/>
    </source>
</evidence>
<evidence type="ECO:0000256" key="16">
    <source>
        <dbReference type="SAM" id="Phobius"/>
    </source>
</evidence>
<dbReference type="InterPro" id="IPR050183">
    <property type="entry name" value="DsbB"/>
</dbReference>
<dbReference type="EMBL" id="NXMA01000015">
    <property type="protein sequence ID" value="TKX30623.1"/>
    <property type="molecule type" value="Genomic_DNA"/>
</dbReference>
<feature type="transmembrane region" description="Helical" evidence="16">
    <location>
        <begin position="82"/>
        <end position="105"/>
    </location>
</feature>
<evidence type="ECO:0000256" key="4">
    <source>
        <dbReference type="ARBA" id="ARBA00022519"/>
    </source>
</evidence>
<comment type="caution">
    <text evidence="17">The sequence shown here is derived from an EMBL/GenBank/DDBJ whole genome shotgun (WGS) entry which is preliminary data.</text>
</comment>
<keyword evidence="8" id="KW-0560">Oxidoreductase</keyword>
<evidence type="ECO:0000256" key="14">
    <source>
        <dbReference type="ARBA" id="ARBA00038526"/>
    </source>
</evidence>
<proteinExistence type="inferred from homology"/>
<dbReference type="Gene3D" id="1.20.1550.10">
    <property type="entry name" value="DsbB-like"/>
    <property type="match status" value="1"/>
</dbReference>
<evidence type="ECO:0000256" key="7">
    <source>
        <dbReference type="ARBA" id="ARBA00022989"/>
    </source>
</evidence>
<comment type="subcellular location">
    <subcellularLocation>
        <location evidence="1">Cell inner membrane</location>
        <topology evidence="1">Multi-pass membrane protein</topology>
    </subcellularLocation>
</comment>
<dbReference type="PANTHER" id="PTHR36570:SF1">
    <property type="entry name" value="PROTEIN-DISULFIDE OXIDOREDUCTASE DSBI"/>
    <property type="match status" value="1"/>
</dbReference>
<feature type="transmembrane region" description="Helical" evidence="16">
    <location>
        <begin position="193"/>
        <end position="220"/>
    </location>
</feature>
<comment type="subunit">
    <text evidence="14">Interacts with DsbL.</text>
</comment>
<dbReference type="AlphaFoldDB" id="A0A4U7BG16"/>
<dbReference type="PANTHER" id="PTHR36570">
    <property type="entry name" value="DISULFIDE BOND FORMATION PROTEIN B"/>
    <property type="match status" value="1"/>
</dbReference>
<evidence type="ECO:0000256" key="9">
    <source>
        <dbReference type="ARBA" id="ARBA00023136"/>
    </source>
</evidence>
<keyword evidence="10" id="KW-1015">Disulfide bond</keyword>
<feature type="transmembrane region" description="Helical" evidence="16">
    <location>
        <begin position="227"/>
        <end position="245"/>
    </location>
</feature>
<keyword evidence="5 16" id="KW-0812">Transmembrane</keyword>
<organism evidence="17 18">
    <name type="scientific">Campylobacter aviculae</name>
    <dbReference type="NCBI Taxonomy" id="2510190"/>
    <lineage>
        <taxon>Bacteria</taxon>
        <taxon>Pseudomonadati</taxon>
        <taxon>Campylobacterota</taxon>
        <taxon>Epsilonproteobacteria</taxon>
        <taxon>Campylobacterales</taxon>
        <taxon>Campylobacteraceae</taxon>
        <taxon>Campylobacter</taxon>
    </lineage>
</organism>
<feature type="transmembrane region" description="Helical" evidence="16">
    <location>
        <begin position="23"/>
        <end position="43"/>
    </location>
</feature>
<protein>
    <recommendedName>
        <fullName evidence="15">Putative protein-disulfide oxidoreductase DsbI</fullName>
    </recommendedName>
</protein>
<comment type="similarity">
    <text evidence="13">Belongs to the DsbB family. DsbI subfamily.</text>
</comment>
<keyword evidence="9 16" id="KW-0472">Membrane</keyword>
<evidence type="ECO:0000256" key="15">
    <source>
        <dbReference type="ARBA" id="ARBA00039389"/>
    </source>
</evidence>